<organism evidence="6 7">
    <name type="scientific">Candidatus Schekmanbacteria bacterium RIFCSPLOWO2_12_FULL_38_15</name>
    <dbReference type="NCBI Taxonomy" id="1817883"/>
    <lineage>
        <taxon>Bacteria</taxon>
        <taxon>Candidatus Schekmaniibacteriota</taxon>
    </lineage>
</organism>
<feature type="binding site" evidence="4">
    <location>
        <position position="52"/>
    </location>
    <ligand>
        <name>Fe cation</name>
        <dbReference type="ChEBI" id="CHEBI:24875"/>
        <label>2</label>
    </ligand>
</feature>
<name>A0A1F7SFM9_9BACT</name>
<evidence type="ECO:0000313" key="6">
    <source>
        <dbReference type="EMBL" id="OGL52569.1"/>
    </source>
</evidence>
<keyword evidence="2 3" id="KW-0408">Iron</keyword>
<feature type="binding site" evidence="4">
    <location>
        <position position="52"/>
    </location>
    <ligand>
        <name>Fe cation</name>
        <dbReference type="ChEBI" id="CHEBI:24875"/>
        <label>1</label>
    </ligand>
</feature>
<dbReference type="AlphaFoldDB" id="A0A1F7SFM9"/>
<dbReference type="SUPFAM" id="SSF47240">
    <property type="entry name" value="Ferritin-like"/>
    <property type="match status" value="1"/>
</dbReference>
<dbReference type="Pfam" id="PF00210">
    <property type="entry name" value="Ferritin"/>
    <property type="match status" value="1"/>
</dbReference>
<dbReference type="GO" id="GO:0006826">
    <property type="term" value="P:iron ion transport"/>
    <property type="evidence" value="ECO:0007669"/>
    <property type="project" value="InterPro"/>
</dbReference>
<comment type="function">
    <text evidence="3">Iron-storage protein, whose ferroxidase center binds Fe(2+), oxidizes it using dioxygen to Fe(3+), and participates in the subsequent Fe(3+) oxide mineral core formation within the central cavity of the BFR protein shell.</text>
</comment>
<keyword evidence="3 4" id="KW-0479">Metal-binding</keyword>
<evidence type="ECO:0000259" key="5">
    <source>
        <dbReference type="PROSITE" id="PS50905"/>
    </source>
</evidence>
<keyword evidence="1 3" id="KW-0409">Iron storage</keyword>
<feature type="binding site" evidence="4">
    <location>
        <position position="128"/>
    </location>
    <ligand>
        <name>Fe cation</name>
        <dbReference type="ChEBI" id="CHEBI:24875"/>
        <label>1</label>
    </ligand>
</feature>
<dbReference type="GO" id="GO:0006879">
    <property type="term" value="P:intracellular iron ion homeostasis"/>
    <property type="evidence" value="ECO:0007669"/>
    <property type="project" value="UniProtKB-KW"/>
</dbReference>
<evidence type="ECO:0000313" key="7">
    <source>
        <dbReference type="Proteomes" id="UP000178082"/>
    </source>
</evidence>
<comment type="caution">
    <text evidence="6">The sequence shown here is derived from an EMBL/GenBank/DDBJ whole genome shotgun (WGS) entry which is preliminary data.</text>
</comment>
<accession>A0A1F7SFM9</accession>
<dbReference type="InterPro" id="IPR012347">
    <property type="entry name" value="Ferritin-like"/>
</dbReference>
<feature type="binding site" description="axial binding residue" evidence="4">
    <location>
        <position position="53"/>
    </location>
    <ligand>
        <name>heme b</name>
        <dbReference type="ChEBI" id="CHEBI:60344"/>
        <note>ligand shared between dimeric partners</note>
    </ligand>
    <ligandPart>
        <name>Fe</name>
        <dbReference type="ChEBI" id="CHEBI:18248"/>
    </ligandPart>
</feature>
<dbReference type="STRING" id="1817883.A3G31_11415"/>
<dbReference type="Proteomes" id="UP000178082">
    <property type="component" value="Unassembled WGS sequence"/>
</dbReference>
<dbReference type="Gene3D" id="1.20.1260.10">
    <property type="match status" value="1"/>
</dbReference>
<dbReference type="PANTHER" id="PTHR30295">
    <property type="entry name" value="BACTERIOFERRITIN"/>
    <property type="match status" value="1"/>
</dbReference>
<dbReference type="GO" id="GO:0005829">
    <property type="term" value="C:cytosol"/>
    <property type="evidence" value="ECO:0007669"/>
    <property type="project" value="TreeGrafter"/>
</dbReference>
<proteinExistence type="inferred from homology"/>
<dbReference type="InterPro" id="IPR008331">
    <property type="entry name" value="Ferritin_DPS_dom"/>
</dbReference>
<dbReference type="GO" id="GO:0004322">
    <property type="term" value="F:ferroxidase activity"/>
    <property type="evidence" value="ECO:0007669"/>
    <property type="project" value="UniProtKB-EC"/>
</dbReference>
<dbReference type="GO" id="GO:0020037">
    <property type="term" value="F:heme binding"/>
    <property type="evidence" value="ECO:0007669"/>
    <property type="project" value="TreeGrafter"/>
</dbReference>
<feature type="domain" description="Ferritin-like diiron" evidence="5">
    <location>
        <begin position="1"/>
        <end position="146"/>
    </location>
</feature>
<reference evidence="6 7" key="1">
    <citation type="journal article" date="2016" name="Nat. Commun.">
        <title>Thousands of microbial genomes shed light on interconnected biogeochemical processes in an aquifer system.</title>
        <authorList>
            <person name="Anantharaman K."/>
            <person name="Brown C.T."/>
            <person name="Hug L.A."/>
            <person name="Sharon I."/>
            <person name="Castelle C.J."/>
            <person name="Probst A.J."/>
            <person name="Thomas B.C."/>
            <person name="Singh A."/>
            <person name="Wilkins M.J."/>
            <person name="Karaoz U."/>
            <person name="Brodie E.L."/>
            <person name="Williams K.H."/>
            <person name="Hubbard S.S."/>
            <person name="Banfield J.F."/>
        </authorList>
    </citation>
    <scope>NUCLEOTIDE SEQUENCE [LARGE SCALE GENOMIC DNA]</scope>
</reference>
<dbReference type="InterPro" id="IPR009078">
    <property type="entry name" value="Ferritin-like_SF"/>
</dbReference>
<protein>
    <recommendedName>
        <fullName evidence="3">Bacterioferritin</fullName>
        <ecNumber evidence="3">1.16.3.1</ecNumber>
    </recommendedName>
</protein>
<dbReference type="InterPro" id="IPR002024">
    <property type="entry name" value="Bacterioferritin"/>
</dbReference>
<dbReference type="GO" id="GO:0008199">
    <property type="term" value="F:ferric iron binding"/>
    <property type="evidence" value="ECO:0007669"/>
    <property type="project" value="InterPro"/>
</dbReference>
<comment type="catalytic activity">
    <reaction evidence="3">
        <text>4 Fe(2+) + O2 + 4 H(+) = 4 Fe(3+) + 2 H2O</text>
        <dbReference type="Rhea" id="RHEA:11148"/>
        <dbReference type="ChEBI" id="CHEBI:15377"/>
        <dbReference type="ChEBI" id="CHEBI:15378"/>
        <dbReference type="ChEBI" id="CHEBI:15379"/>
        <dbReference type="ChEBI" id="CHEBI:29033"/>
        <dbReference type="ChEBI" id="CHEBI:29034"/>
        <dbReference type="EC" id="1.16.3.1"/>
    </reaction>
</comment>
<gene>
    <name evidence="6" type="ORF">A3G31_11415</name>
</gene>
<dbReference type="InterPro" id="IPR009040">
    <property type="entry name" value="Ferritin-like_diiron"/>
</dbReference>
<dbReference type="PIRSF" id="PIRSF002560">
    <property type="entry name" value="Bacterioferritin"/>
    <property type="match status" value="1"/>
</dbReference>
<evidence type="ECO:0000256" key="3">
    <source>
        <dbReference type="PIRNR" id="PIRNR002560"/>
    </source>
</evidence>
<dbReference type="PANTHER" id="PTHR30295:SF1">
    <property type="entry name" value="DNA PROTECTION DURING STARVATION PROTEIN"/>
    <property type="match status" value="1"/>
</dbReference>
<feature type="binding site" evidence="4">
    <location>
        <position position="55"/>
    </location>
    <ligand>
        <name>Fe cation</name>
        <dbReference type="ChEBI" id="CHEBI:24875"/>
        <label>1</label>
    </ligand>
</feature>
<comment type="similarity">
    <text evidence="3">Belongs to the bacterioferritin family.</text>
</comment>
<evidence type="ECO:0000256" key="4">
    <source>
        <dbReference type="PIRSR" id="PIRSR002560-1"/>
    </source>
</evidence>
<dbReference type="PRINTS" id="PR00601">
    <property type="entry name" value="BACFERRITIN"/>
</dbReference>
<feature type="binding site" evidence="4">
    <location>
        <position position="131"/>
    </location>
    <ligand>
        <name>Fe cation</name>
        <dbReference type="ChEBI" id="CHEBI:24875"/>
        <label>2</label>
    </ligand>
</feature>
<dbReference type="EC" id="1.16.3.1" evidence="3"/>
<sequence>MKGSDKVIDVLNDVLAAEILAIVQYETHHAYAEEALALKGLGEMFHEESLNEMDHMEDLAERVLFLEGTPETKLKGKPVPGGEARAMVVADIELEYDAIKRLNDGIKICVAEGDNGSRALLEEILKDEEEHADKFEDVRDLIDSLGKHYLATLVDKKSK</sequence>
<feature type="binding site" evidence="4">
    <location>
        <position position="128"/>
    </location>
    <ligand>
        <name>Fe cation</name>
        <dbReference type="ChEBI" id="CHEBI:24875"/>
        <label>2</label>
    </ligand>
</feature>
<evidence type="ECO:0000256" key="2">
    <source>
        <dbReference type="ARBA" id="ARBA00023004"/>
    </source>
</evidence>
<dbReference type="EMBL" id="MGDI01000031">
    <property type="protein sequence ID" value="OGL52569.1"/>
    <property type="molecule type" value="Genomic_DNA"/>
</dbReference>
<dbReference type="PROSITE" id="PS50905">
    <property type="entry name" value="FERRITIN_LIKE"/>
    <property type="match status" value="1"/>
</dbReference>
<evidence type="ECO:0000256" key="1">
    <source>
        <dbReference type="ARBA" id="ARBA00022434"/>
    </source>
</evidence>
<feature type="binding site" evidence="4">
    <location>
        <position position="95"/>
    </location>
    <ligand>
        <name>Fe cation</name>
        <dbReference type="ChEBI" id="CHEBI:24875"/>
        <label>2</label>
    </ligand>
</feature>
<feature type="binding site" evidence="4">
    <location>
        <position position="18"/>
    </location>
    <ligand>
        <name>Fe cation</name>
        <dbReference type="ChEBI" id="CHEBI:24875"/>
        <label>1</label>
    </ligand>
</feature>